<evidence type="ECO:0000313" key="3">
    <source>
        <dbReference type="EMBL" id="RKP19496.1"/>
    </source>
</evidence>
<evidence type="ECO:0000313" key="5">
    <source>
        <dbReference type="Proteomes" id="UP000281549"/>
    </source>
</evidence>
<keyword evidence="4" id="KW-1185">Reference proteome</keyword>
<evidence type="ECO:0000256" key="1">
    <source>
        <dbReference type="SAM" id="Coils"/>
    </source>
</evidence>
<gene>
    <name evidence="2" type="ORF">O9G_002590</name>
    <name evidence="3" type="ORF">ROZALSC1DRAFT_28908</name>
</gene>
<evidence type="ECO:0000313" key="4">
    <source>
        <dbReference type="Proteomes" id="UP000030755"/>
    </source>
</evidence>
<reference evidence="2 4" key="1">
    <citation type="journal article" date="2013" name="Curr. Biol.">
        <title>Shared signatures of parasitism and phylogenomics unite Cryptomycota and microsporidia.</title>
        <authorList>
            <person name="James T.Y."/>
            <person name="Pelin A."/>
            <person name="Bonen L."/>
            <person name="Ahrendt S."/>
            <person name="Sain D."/>
            <person name="Corradi N."/>
            <person name="Stajich J.E."/>
        </authorList>
    </citation>
    <scope>NUCLEOTIDE SEQUENCE [LARGE SCALE GENOMIC DNA]</scope>
    <source>
        <strain evidence="2">CSF55</strain>
        <strain evidence="2">CSF55</strain>
    </source>
</reference>
<dbReference type="Proteomes" id="UP000030755">
    <property type="component" value="Unassembled WGS sequence"/>
</dbReference>
<reference evidence="5" key="2">
    <citation type="journal article" date="2018" name="Nat. Microbiol.">
        <title>Leveraging single-cell genomics to expand the fungal tree of life.</title>
        <authorList>
            <person name="Ahrendt S.R."/>
            <person name="Quandt C.A."/>
            <person name="Ciobanu D."/>
            <person name="Clum A."/>
            <person name="Salamov A."/>
            <person name="Andreopoulos B."/>
            <person name="Cheng J.F."/>
            <person name="Woyke T."/>
            <person name="Pelin A."/>
            <person name="Henrissat B."/>
            <person name="Reynolds N.K."/>
            <person name="Benny G.L."/>
            <person name="Smith M.E."/>
            <person name="James T.Y."/>
            <person name="Grigoriev I.V."/>
        </authorList>
    </citation>
    <scope>NUCLEOTIDE SEQUENCE [LARGE SCALE GENOMIC DNA]</scope>
    <source>
        <strain evidence="5">CSF55</strain>
    </source>
</reference>
<dbReference type="EMBL" id="ML005212">
    <property type="protein sequence ID" value="RKP19496.1"/>
    <property type="molecule type" value="Genomic_DNA"/>
</dbReference>
<reference evidence="3" key="3">
    <citation type="submission" date="2018-08" db="EMBL/GenBank/DDBJ databases">
        <title>Leveraging single-cell genomics to expand the Fungal Tree of Life.</title>
        <authorList>
            <consortium name="DOE Joint Genome Institute"/>
            <person name="Ahrendt S.R."/>
            <person name="Quandt C.A."/>
            <person name="Ciobanu D."/>
            <person name="Clum A."/>
            <person name="Salamov A."/>
            <person name="Andreopoulos B."/>
            <person name="Cheng J.-F."/>
            <person name="Woyke T."/>
            <person name="Pelin A."/>
            <person name="Henrissat B."/>
            <person name="Reynolds N."/>
            <person name="Benny G.L."/>
            <person name="Smith M.E."/>
            <person name="James T.Y."/>
            <person name="Grigoriev I.V."/>
        </authorList>
    </citation>
    <scope>NUCLEOTIDE SEQUENCE</scope>
    <source>
        <strain evidence="3">CSF55</strain>
    </source>
</reference>
<dbReference type="EMBL" id="KE561167">
    <property type="protein sequence ID" value="EPZ32238.1"/>
    <property type="molecule type" value="Genomic_DNA"/>
</dbReference>
<sequence length="288" mass="34265">MVDFFLIDYRRYPRIIKKVDLDIDKELDKNLKKFFGKAAGVFSLFHRRVKSMVQNRSYKVPLTEDMEIPQKQLLDVLRVMMMIVSPEFQIENGVSNKEIYRSLDLMFDLRKDSKHLKRLHAVSWRQFDTYPEILSPLMNHEDFVETIHFTYVAQWVFYNTFQNDRFISDADHIEDMFKGICLLKDKGEDDKIIGLAKKANKLLLKTSIPRFEQWAAWLFLVDEQNDIRTNTDKIQYLTLIRIIENLNDFYEEEMHQLTDEKKEVIISQALSALSMKTVEVELNTCNIM</sequence>
<organism evidence="2 4">
    <name type="scientific">Rozella allomycis (strain CSF55)</name>
    <dbReference type="NCBI Taxonomy" id="988480"/>
    <lineage>
        <taxon>Eukaryota</taxon>
        <taxon>Fungi</taxon>
        <taxon>Fungi incertae sedis</taxon>
        <taxon>Cryptomycota</taxon>
        <taxon>Cryptomycota incertae sedis</taxon>
        <taxon>Rozella</taxon>
    </lineage>
</organism>
<name>A0A075APX7_ROZAC</name>
<feature type="coiled-coil region" evidence="1">
    <location>
        <begin position="240"/>
        <end position="267"/>
    </location>
</feature>
<accession>A0A075APX7</accession>
<protein>
    <submittedName>
        <fullName evidence="2">Uncharacterized protein</fullName>
    </submittedName>
</protein>
<evidence type="ECO:0000313" key="2">
    <source>
        <dbReference type="EMBL" id="EPZ32238.1"/>
    </source>
</evidence>
<dbReference type="AlphaFoldDB" id="A0A075APX7"/>
<dbReference type="HOGENOM" id="CLU_966935_0_0_1"/>
<dbReference type="Proteomes" id="UP000281549">
    <property type="component" value="Unassembled WGS sequence"/>
</dbReference>
<proteinExistence type="predicted"/>
<keyword evidence="1" id="KW-0175">Coiled coil</keyword>